<name>A0A1F7XVB4_9BACT</name>
<proteinExistence type="predicted"/>
<dbReference type="PANTHER" id="PTHR43861">
    <property type="entry name" value="TRANS-ACONITATE 2-METHYLTRANSFERASE-RELATED"/>
    <property type="match status" value="1"/>
</dbReference>
<sequence>MRRSINQKAISLHKNVPYNWYYRSINIDKNLFQKYVHGRRFSEVGKIIEPTGGKILDVGCADGMFSNVILEKSQAGSLTGIDVLGKSVTWASGHWKDQKLKFMVADAHKLPFKAKSFDAVFALEILEHVYEPLKVLEEIKRVLRKGGYAVFLVPSETLLFKIAWYFWTKYYRGKIWRETHIHAYGENFLLKLVKVMGFQKEVDKKIIFGTLHLIKVRKK</sequence>
<keyword evidence="1" id="KW-1133">Transmembrane helix</keyword>
<organism evidence="3 4">
    <name type="scientific">Candidatus Woesebacteria bacterium RIFCSPHIGHO2_01_FULL_37_10</name>
    <dbReference type="NCBI Taxonomy" id="1802489"/>
    <lineage>
        <taxon>Bacteria</taxon>
        <taxon>Candidatus Woeseibacteriota</taxon>
    </lineage>
</organism>
<dbReference type="EMBL" id="MGGB01000026">
    <property type="protein sequence ID" value="OGM18987.1"/>
    <property type="molecule type" value="Genomic_DNA"/>
</dbReference>
<dbReference type="Gene3D" id="3.40.50.150">
    <property type="entry name" value="Vaccinia Virus protein VP39"/>
    <property type="match status" value="1"/>
</dbReference>
<gene>
    <name evidence="3" type="ORF">A2685_00505</name>
</gene>
<dbReference type="InterPro" id="IPR013216">
    <property type="entry name" value="Methyltransf_11"/>
</dbReference>
<dbReference type="Pfam" id="PF08241">
    <property type="entry name" value="Methyltransf_11"/>
    <property type="match status" value="1"/>
</dbReference>
<feature type="domain" description="Methyltransferase type 11" evidence="2">
    <location>
        <begin position="56"/>
        <end position="151"/>
    </location>
</feature>
<feature type="transmembrane region" description="Helical" evidence="1">
    <location>
        <begin position="148"/>
        <end position="167"/>
    </location>
</feature>
<dbReference type="AlphaFoldDB" id="A0A1F7XVB4"/>
<dbReference type="Proteomes" id="UP000178446">
    <property type="component" value="Unassembled WGS sequence"/>
</dbReference>
<evidence type="ECO:0000313" key="4">
    <source>
        <dbReference type="Proteomes" id="UP000178446"/>
    </source>
</evidence>
<protein>
    <recommendedName>
        <fullName evidence="2">Methyltransferase type 11 domain-containing protein</fullName>
    </recommendedName>
</protein>
<dbReference type="PANTHER" id="PTHR43861:SF6">
    <property type="entry name" value="METHYLTRANSFERASE TYPE 11"/>
    <property type="match status" value="1"/>
</dbReference>
<keyword evidence="1" id="KW-0472">Membrane</keyword>
<comment type="caution">
    <text evidence="3">The sequence shown here is derived from an EMBL/GenBank/DDBJ whole genome shotgun (WGS) entry which is preliminary data.</text>
</comment>
<accession>A0A1F7XVB4</accession>
<evidence type="ECO:0000259" key="2">
    <source>
        <dbReference type="Pfam" id="PF08241"/>
    </source>
</evidence>
<dbReference type="InterPro" id="IPR029063">
    <property type="entry name" value="SAM-dependent_MTases_sf"/>
</dbReference>
<dbReference type="SUPFAM" id="SSF53335">
    <property type="entry name" value="S-adenosyl-L-methionine-dependent methyltransferases"/>
    <property type="match status" value="1"/>
</dbReference>
<dbReference type="CDD" id="cd02440">
    <property type="entry name" value="AdoMet_MTases"/>
    <property type="match status" value="1"/>
</dbReference>
<dbReference type="GO" id="GO:0008757">
    <property type="term" value="F:S-adenosylmethionine-dependent methyltransferase activity"/>
    <property type="evidence" value="ECO:0007669"/>
    <property type="project" value="InterPro"/>
</dbReference>
<evidence type="ECO:0000256" key="1">
    <source>
        <dbReference type="SAM" id="Phobius"/>
    </source>
</evidence>
<reference evidence="3 4" key="1">
    <citation type="journal article" date="2016" name="Nat. Commun.">
        <title>Thousands of microbial genomes shed light on interconnected biogeochemical processes in an aquifer system.</title>
        <authorList>
            <person name="Anantharaman K."/>
            <person name="Brown C.T."/>
            <person name="Hug L.A."/>
            <person name="Sharon I."/>
            <person name="Castelle C.J."/>
            <person name="Probst A.J."/>
            <person name="Thomas B.C."/>
            <person name="Singh A."/>
            <person name="Wilkins M.J."/>
            <person name="Karaoz U."/>
            <person name="Brodie E.L."/>
            <person name="Williams K.H."/>
            <person name="Hubbard S.S."/>
            <person name="Banfield J.F."/>
        </authorList>
    </citation>
    <scope>NUCLEOTIDE SEQUENCE [LARGE SCALE GENOMIC DNA]</scope>
</reference>
<evidence type="ECO:0000313" key="3">
    <source>
        <dbReference type="EMBL" id="OGM18987.1"/>
    </source>
</evidence>
<keyword evidence="1" id="KW-0812">Transmembrane</keyword>